<dbReference type="Pfam" id="PF00089">
    <property type="entry name" value="Trypsin"/>
    <property type="match status" value="1"/>
</dbReference>
<dbReference type="Gene3D" id="2.40.10.10">
    <property type="entry name" value="Trypsin-like serine proteases"/>
    <property type="match status" value="2"/>
</dbReference>
<keyword evidence="9" id="KW-1185">Reference proteome</keyword>
<dbReference type="InterPro" id="IPR001254">
    <property type="entry name" value="Trypsin_dom"/>
</dbReference>
<evidence type="ECO:0000313" key="8">
    <source>
        <dbReference type="Ensembl" id="ENSCMIP00000016453.1"/>
    </source>
</evidence>
<dbReference type="PROSITE" id="PS50240">
    <property type="entry name" value="TRYPSIN_DOM"/>
    <property type="match status" value="1"/>
</dbReference>
<keyword evidence="4 6" id="KW-0720">Serine protease</keyword>
<sequence length="260" mass="29164">MEKKPEVHPVRLPAGRLHILAFDRAPSRHLKARIIGGYSVSHHSVKYQVSLQRRGGFHYCGGSLIRRRWVLTAAHCRIRFIVVGEHSLFRREGTEQVFYPLKLISHPQYNLTTKNGDIMLIKLSRMAYLNYFVGIVALPRRAAFLTPGTSCRVSGWGLTNSKGGRLPAQLRAVRVPIVDTSWCNGSQSYSGKLTRNMICAGFWSGGKDACRGDSGGPLICQGRLYGVVSWGNNCAEIHYPGVYTAVAKFRKWIDWTIFQS</sequence>
<evidence type="ECO:0000256" key="2">
    <source>
        <dbReference type="ARBA" id="ARBA00022670"/>
    </source>
</evidence>
<reference evidence="8" key="4">
    <citation type="submission" date="2025-08" db="UniProtKB">
        <authorList>
            <consortium name="Ensembl"/>
        </authorList>
    </citation>
    <scope>IDENTIFICATION</scope>
</reference>
<dbReference type="GO" id="GO:0006508">
    <property type="term" value="P:proteolysis"/>
    <property type="evidence" value="ECO:0007669"/>
    <property type="project" value="UniProtKB-KW"/>
</dbReference>
<dbReference type="InterPro" id="IPR043504">
    <property type="entry name" value="Peptidase_S1_PA_chymotrypsin"/>
</dbReference>
<accession>A0A4W3HHD4</accession>
<dbReference type="InParanoid" id="A0A4W3HHD4"/>
<dbReference type="InterPro" id="IPR018114">
    <property type="entry name" value="TRYPSIN_HIS"/>
</dbReference>
<dbReference type="GO" id="GO:0004252">
    <property type="term" value="F:serine-type endopeptidase activity"/>
    <property type="evidence" value="ECO:0007669"/>
    <property type="project" value="InterPro"/>
</dbReference>
<evidence type="ECO:0000313" key="9">
    <source>
        <dbReference type="Proteomes" id="UP000314986"/>
    </source>
</evidence>
<evidence type="ECO:0000256" key="6">
    <source>
        <dbReference type="RuleBase" id="RU363034"/>
    </source>
</evidence>
<dbReference type="FunCoup" id="A0A4W3HHD4">
    <property type="interactions" value="18"/>
</dbReference>
<reference evidence="9" key="2">
    <citation type="journal article" date="2007" name="PLoS Biol.">
        <title>Survey sequencing and comparative analysis of the elephant shark (Callorhinchus milii) genome.</title>
        <authorList>
            <person name="Venkatesh B."/>
            <person name="Kirkness E.F."/>
            <person name="Loh Y.H."/>
            <person name="Halpern A.L."/>
            <person name="Lee A.P."/>
            <person name="Johnson J."/>
            <person name="Dandona N."/>
            <person name="Viswanathan L.D."/>
            <person name="Tay A."/>
            <person name="Venter J.C."/>
            <person name="Strausberg R.L."/>
            <person name="Brenner S."/>
        </authorList>
    </citation>
    <scope>NUCLEOTIDE SEQUENCE [LARGE SCALE GENOMIC DNA]</scope>
</reference>
<dbReference type="STRING" id="7868.ENSCMIP00000016453"/>
<feature type="domain" description="Peptidase S1" evidence="7">
    <location>
        <begin position="34"/>
        <end position="258"/>
    </location>
</feature>
<dbReference type="Proteomes" id="UP000314986">
    <property type="component" value="Unassembled WGS sequence"/>
</dbReference>
<evidence type="ECO:0000256" key="5">
    <source>
        <dbReference type="ARBA" id="ARBA00023157"/>
    </source>
</evidence>
<keyword evidence="5" id="KW-1015">Disulfide bond</keyword>
<dbReference type="PROSITE" id="PS00135">
    <property type="entry name" value="TRYPSIN_SER"/>
    <property type="match status" value="1"/>
</dbReference>
<reference evidence="9" key="3">
    <citation type="journal article" date="2014" name="Nature">
        <title>Elephant shark genome provides unique insights into gnathostome evolution.</title>
        <authorList>
            <consortium name="International Elephant Shark Genome Sequencing Consortium"/>
            <person name="Venkatesh B."/>
            <person name="Lee A.P."/>
            <person name="Ravi V."/>
            <person name="Maurya A.K."/>
            <person name="Lian M.M."/>
            <person name="Swann J.B."/>
            <person name="Ohta Y."/>
            <person name="Flajnik M.F."/>
            <person name="Sutoh Y."/>
            <person name="Kasahara M."/>
            <person name="Hoon S."/>
            <person name="Gangu V."/>
            <person name="Roy S.W."/>
            <person name="Irimia M."/>
            <person name="Korzh V."/>
            <person name="Kondrychyn I."/>
            <person name="Lim Z.W."/>
            <person name="Tay B.H."/>
            <person name="Tohari S."/>
            <person name="Kong K.W."/>
            <person name="Ho S."/>
            <person name="Lorente-Galdos B."/>
            <person name="Quilez J."/>
            <person name="Marques-Bonet T."/>
            <person name="Raney B.J."/>
            <person name="Ingham P.W."/>
            <person name="Tay A."/>
            <person name="Hillier L.W."/>
            <person name="Minx P."/>
            <person name="Boehm T."/>
            <person name="Wilson R.K."/>
            <person name="Brenner S."/>
            <person name="Warren W.C."/>
        </authorList>
    </citation>
    <scope>NUCLEOTIDE SEQUENCE [LARGE SCALE GENOMIC DNA]</scope>
</reference>
<evidence type="ECO:0000256" key="1">
    <source>
        <dbReference type="ARBA" id="ARBA00007664"/>
    </source>
</evidence>
<dbReference type="InterPro" id="IPR009003">
    <property type="entry name" value="Peptidase_S1_PA"/>
</dbReference>
<evidence type="ECO:0000256" key="3">
    <source>
        <dbReference type="ARBA" id="ARBA00022801"/>
    </source>
</evidence>
<dbReference type="SUPFAM" id="SSF50494">
    <property type="entry name" value="Trypsin-like serine proteases"/>
    <property type="match status" value="1"/>
</dbReference>
<dbReference type="InterPro" id="IPR050127">
    <property type="entry name" value="Serine_Proteases_S1"/>
</dbReference>
<keyword evidence="2 6" id="KW-0645">Protease</keyword>
<proteinExistence type="inferred from homology"/>
<dbReference type="Ensembl" id="ENSCMIT00000016784.1">
    <property type="protein sequence ID" value="ENSCMIP00000016453.1"/>
    <property type="gene ID" value="ENSCMIG00000007789.1"/>
</dbReference>
<protein>
    <submittedName>
        <fullName evidence="8">Si:dkey-33m11.7</fullName>
    </submittedName>
</protein>
<dbReference type="InterPro" id="IPR001314">
    <property type="entry name" value="Peptidase_S1A"/>
</dbReference>
<dbReference type="GeneTree" id="ENSGT01050000244971"/>
<dbReference type="PANTHER" id="PTHR24264">
    <property type="entry name" value="TRYPSIN-RELATED"/>
    <property type="match status" value="1"/>
</dbReference>
<dbReference type="SMART" id="SM00020">
    <property type="entry name" value="Tryp_SPc"/>
    <property type="match status" value="1"/>
</dbReference>
<evidence type="ECO:0000259" key="7">
    <source>
        <dbReference type="PROSITE" id="PS50240"/>
    </source>
</evidence>
<dbReference type="PROSITE" id="PS00134">
    <property type="entry name" value="TRYPSIN_HIS"/>
    <property type="match status" value="1"/>
</dbReference>
<reference evidence="9" key="1">
    <citation type="journal article" date="2006" name="Science">
        <title>Ancient noncoding elements conserved in the human genome.</title>
        <authorList>
            <person name="Venkatesh B."/>
            <person name="Kirkness E.F."/>
            <person name="Loh Y.H."/>
            <person name="Halpern A.L."/>
            <person name="Lee A.P."/>
            <person name="Johnson J."/>
            <person name="Dandona N."/>
            <person name="Viswanathan L.D."/>
            <person name="Tay A."/>
            <person name="Venter J.C."/>
            <person name="Strausberg R.L."/>
            <person name="Brenner S."/>
        </authorList>
    </citation>
    <scope>NUCLEOTIDE SEQUENCE [LARGE SCALE GENOMIC DNA]</scope>
</reference>
<dbReference type="PRINTS" id="PR00722">
    <property type="entry name" value="CHYMOTRYPSIN"/>
</dbReference>
<keyword evidence="3 6" id="KW-0378">Hydrolase</keyword>
<dbReference type="GO" id="GO:0005615">
    <property type="term" value="C:extracellular space"/>
    <property type="evidence" value="ECO:0007669"/>
    <property type="project" value="TreeGrafter"/>
</dbReference>
<dbReference type="InterPro" id="IPR033116">
    <property type="entry name" value="TRYPSIN_SER"/>
</dbReference>
<organism evidence="8 9">
    <name type="scientific">Callorhinchus milii</name>
    <name type="common">Ghost shark</name>
    <dbReference type="NCBI Taxonomy" id="7868"/>
    <lineage>
        <taxon>Eukaryota</taxon>
        <taxon>Metazoa</taxon>
        <taxon>Chordata</taxon>
        <taxon>Craniata</taxon>
        <taxon>Vertebrata</taxon>
        <taxon>Chondrichthyes</taxon>
        <taxon>Holocephali</taxon>
        <taxon>Chimaeriformes</taxon>
        <taxon>Callorhinchidae</taxon>
        <taxon>Callorhinchus</taxon>
    </lineage>
</organism>
<dbReference type="PANTHER" id="PTHR24264:SF20">
    <property type="entry name" value="TRYPSIN-LIKE"/>
    <property type="match status" value="1"/>
</dbReference>
<dbReference type="AlphaFoldDB" id="A0A4W3HHD4"/>
<name>A0A4W3HHD4_CALMI</name>
<comment type="similarity">
    <text evidence="1">Belongs to the peptidase S1 family.</text>
</comment>
<evidence type="ECO:0000256" key="4">
    <source>
        <dbReference type="ARBA" id="ARBA00022825"/>
    </source>
</evidence>
<reference evidence="8" key="5">
    <citation type="submission" date="2025-09" db="UniProtKB">
        <authorList>
            <consortium name="Ensembl"/>
        </authorList>
    </citation>
    <scope>IDENTIFICATION</scope>
</reference>
<dbReference type="CDD" id="cd00190">
    <property type="entry name" value="Tryp_SPc"/>
    <property type="match status" value="1"/>
</dbReference>
<dbReference type="FunFam" id="2.40.10.10:FF:000077">
    <property type="entry name" value="Predicted protein"/>
    <property type="match status" value="1"/>
</dbReference>